<accession>A0AB74UEK1</accession>
<proteinExistence type="predicted"/>
<evidence type="ECO:0000313" key="1">
    <source>
        <dbReference type="EMBL" id="XCJ80243.1"/>
    </source>
</evidence>
<organism evidence="1">
    <name type="scientific">Salinicola endophyticus</name>
    <dbReference type="NCBI Taxonomy" id="1949083"/>
    <lineage>
        <taxon>Bacteria</taxon>
        <taxon>Pseudomonadati</taxon>
        <taxon>Pseudomonadota</taxon>
        <taxon>Gammaproteobacteria</taxon>
        <taxon>Oceanospirillales</taxon>
        <taxon>Halomonadaceae</taxon>
        <taxon>Salinicola</taxon>
    </lineage>
</organism>
<sequence>MAELTLFYDGACPLCVHEITHLRRLDRHRRIRFEDIHAADFSQRWPDVEPADASAILLGYYRGERLRGLDVTHRAWSLVGRGWLTAPLRWPLIRPLADRVYRWFAPRRYLLSGWLTGRQRCAPCDSGQCRIDDDAPPRA</sequence>
<gene>
    <name evidence="1" type="ORF">ABV408_03455</name>
</gene>
<dbReference type="Pfam" id="PF04134">
    <property type="entry name" value="DCC1-like"/>
    <property type="match status" value="1"/>
</dbReference>
<dbReference type="AlphaFoldDB" id="A0AB74UEK1"/>
<dbReference type="InterPro" id="IPR007263">
    <property type="entry name" value="DCC1-like"/>
</dbReference>
<dbReference type="RefSeq" id="WP_353981079.1">
    <property type="nucleotide sequence ID" value="NZ_CP159578.1"/>
</dbReference>
<dbReference type="EMBL" id="CP159578">
    <property type="protein sequence ID" value="XCJ80243.1"/>
    <property type="molecule type" value="Genomic_DNA"/>
</dbReference>
<dbReference type="PANTHER" id="PTHR34290:SF2">
    <property type="entry name" value="OS04G0668800 PROTEIN"/>
    <property type="match status" value="1"/>
</dbReference>
<dbReference type="PANTHER" id="PTHR34290">
    <property type="entry name" value="SI:CH73-390P7.2"/>
    <property type="match status" value="1"/>
</dbReference>
<protein>
    <submittedName>
        <fullName evidence="1">DUF393 domain-containing protein</fullName>
    </submittedName>
</protein>
<dbReference type="GO" id="GO:0015035">
    <property type="term" value="F:protein-disulfide reductase activity"/>
    <property type="evidence" value="ECO:0007669"/>
    <property type="project" value="InterPro"/>
</dbReference>
<name>A0AB74UEK1_9GAMM</name>
<dbReference type="InterPro" id="IPR044691">
    <property type="entry name" value="DCC1_Trx"/>
</dbReference>
<reference evidence="1" key="1">
    <citation type="submission" date="2024-06" db="EMBL/GenBank/DDBJ databases">
        <title>Complete genome of Salinicola endophyticus HNIBRBA4755.</title>
        <authorList>
            <person name="Shin S.Y."/>
            <person name="Kang H."/>
            <person name="Song J."/>
        </authorList>
    </citation>
    <scope>NUCLEOTIDE SEQUENCE</scope>
    <source>
        <strain evidence="1">HNIBRBA4755</strain>
    </source>
</reference>